<dbReference type="SMART" id="SM00849">
    <property type="entry name" value="Lactamase_B"/>
    <property type="match status" value="1"/>
</dbReference>
<dbReference type="PANTHER" id="PTHR46018">
    <property type="entry name" value="ZINC PHOSPHODIESTERASE ELAC PROTEIN 1"/>
    <property type="match status" value="1"/>
</dbReference>
<dbReference type="InterPro" id="IPR036866">
    <property type="entry name" value="RibonucZ/Hydroxyglut_hydro"/>
</dbReference>
<sequence>MQRLVVTPLGVGGWVSNPLLGTVSFIVEAGPLKILLEAGEGVYAAMKRCGFDVADLDYVLITHKHGDHALGLPTLAVHARRLGRRLRVVAPSDFEAELLLRAVGIPDHISALELRLIDPLPEPVLALEEQGVRVYAAAVDHSVPALAYRVEVGGAAIAYSGDTRPTPSVVKLARGCKLLIHEATFDDEHRELALADGHSTVRQAAEVAREAGAQYLMPVHFRMEPPVLKDLGVKVVLPLPCTPLLIATLGLEKLEKEENF</sequence>
<dbReference type="GO" id="GO:0042781">
    <property type="term" value="F:3'-tRNA processing endoribonuclease activity"/>
    <property type="evidence" value="ECO:0007669"/>
    <property type="project" value="TreeGrafter"/>
</dbReference>
<name>A0A7J3X861_THEPE</name>
<dbReference type="Pfam" id="PF12706">
    <property type="entry name" value="Lactamase_B_2"/>
    <property type="match status" value="1"/>
</dbReference>
<dbReference type="PANTHER" id="PTHR46018:SF2">
    <property type="entry name" value="ZINC PHOSPHODIESTERASE ELAC PROTEIN 1"/>
    <property type="match status" value="1"/>
</dbReference>
<feature type="domain" description="Metallo-beta-lactamase" evidence="1">
    <location>
        <begin position="21"/>
        <end position="198"/>
    </location>
</feature>
<proteinExistence type="predicted"/>
<dbReference type="SUPFAM" id="SSF56281">
    <property type="entry name" value="Metallo-hydrolase/oxidoreductase"/>
    <property type="match status" value="1"/>
</dbReference>
<gene>
    <name evidence="2" type="ORF">ENM88_06375</name>
</gene>
<dbReference type="EMBL" id="DRZM01000184">
    <property type="protein sequence ID" value="HHP05350.1"/>
    <property type="molecule type" value="Genomic_DNA"/>
</dbReference>
<evidence type="ECO:0000313" key="2">
    <source>
        <dbReference type="EMBL" id="HHP05350.1"/>
    </source>
</evidence>
<evidence type="ECO:0000259" key="1">
    <source>
        <dbReference type="SMART" id="SM00849"/>
    </source>
</evidence>
<dbReference type="AlphaFoldDB" id="A0A7J3X861"/>
<accession>A0A7J3X861</accession>
<protein>
    <submittedName>
        <fullName evidence="2">MBL fold metallo-hydrolase</fullName>
    </submittedName>
</protein>
<keyword evidence="2" id="KW-0378">Hydrolase</keyword>
<dbReference type="InterPro" id="IPR001279">
    <property type="entry name" value="Metallo-B-lactamas"/>
</dbReference>
<reference evidence="2" key="1">
    <citation type="journal article" date="2020" name="mSystems">
        <title>Genome- and Community-Level Interaction Insights into Carbon Utilization and Element Cycling Functions of Hydrothermarchaeota in Hydrothermal Sediment.</title>
        <authorList>
            <person name="Zhou Z."/>
            <person name="Liu Y."/>
            <person name="Xu W."/>
            <person name="Pan J."/>
            <person name="Luo Z.H."/>
            <person name="Li M."/>
        </authorList>
    </citation>
    <scope>NUCLEOTIDE SEQUENCE [LARGE SCALE GENOMIC DNA]</scope>
    <source>
        <strain evidence="2">SpSt-1125</strain>
    </source>
</reference>
<comment type="caution">
    <text evidence="2">The sequence shown here is derived from an EMBL/GenBank/DDBJ whole genome shotgun (WGS) entry which is preliminary data.</text>
</comment>
<dbReference type="Gene3D" id="3.60.15.10">
    <property type="entry name" value="Ribonuclease Z/Hydroxyacylglutathione hydrolase-like"/>
    <property type="match status" value="1"/>
</dbReference>
<organism evidence="2">
    <name type="scientific">Thermofilum pendens</name>
    <dbReference type="NCBI Taxonomy" id="2269"/>
    <lineage>
        <taxon>Archaea</taxon>
        <taxon>Thermoproteota</taxon>
        <taxon>Thermoprotei</taxon>
        <taxon>Thermofilales</taxon>
        <taxon>Thermofilaceae</taxon>
        <taxon>Thermofilum</taxon>
    </lineage>
</organism>